<evidence type="ECO:0000313" key="7">
    <source>
        <dbReference type="EMBL" id="WPK27429.1"/>
    </source>
</evidence>
<dbReference type="GO" id="GO:0005743">
    <property type="term" value="C:mitochondrial inner membrane"/>
    <property type="evidence" value="ECO:0007669"/>
    <property type="project" value="UniProtKB-SubCell"/>
</dbReference>
<keyword evidence="5" id="KW-0472">Membrane</keyword>
<comment type="similarity">
    <text evidence="6">Belongs to the NDUFAF6 family.</text>
</comment>
<dbReference type="InterPro" id="IPR002060">
    <property type="entry name" value="Squ/phyt_synthse"/>
</dbReference>
<evidence type="ECO:0000313" key="8">
    <source>
        <dbReference type="Proteomes" id="UP001338582"/>
    </source>
</evidence>
<dbReference type="GO" id="GO:0032981">
    <property type="term" value="P:mitochondrial respiratory chain complex I assembly"/>
    <property type="evidence" value="ECO:0007669"/>
    <property type="project" value="TreeGrafter"/>
</dbReference>
<keyword evidence="2" id="KW-0999">Mitochondrion inner membrane</keyword>
<dbReference type="SUPFAM" id="SSF48576">
    <property type="entry name" value="Terpenoid synthases"/>
    <property type="match status" value="1"/>
</dbReference>
<organism evidence="7 8">
    <name type="scientific">Australozyma saopauloensis</name>
    <dbReference type="NCBI Taxonomy" id="291208"/>
    <lineage>
        <taxon>Eukaryota</taxon>
        <taxon>Fungi</taxon>
        <taxon>Dikarya</taxon>
        <taxon>Ascomycota</taxon>
        <taxon>Saccharomycotina</taxon>
        <taxon>Pichiomycetes</taxon>
        <taxon>Metschnikowiaceae</taxon>
        <taxon>Australozyma</taxon>
    </lineage>
</organism>
<proteinExistence type="inferred from homology"/>
<evidence type="ECO:0000256" key="2">
    <source>
        <dbReference type="ARBA" id="ARBA00022792"/>
    </source>
</evidence>
<evidence type="ECO:0000256" key="6">
    <source>
        <dbReference type="ARBA" id="ARBA00038273"/>
    </source>
</evidence>
<dbReference type="PANTHER" id="PTHR21181:SF13">
    <property type="entry name" value="NADH DEHYDROGENASE (UBIQUINONE) COMPLEX I, ASSEMBLY FACTOR 6"/>
    <property type="match status" value="1"/>
</dbReference>
<dbReference type="Pfam" id="PF00494">
    <property type="entry name" value="SQS_PSY"/>
    <property type="match status" value="1"/>
</dbReference>
<evidence type="ECO:0000256" key="3">
    <source>
        <dbReference type="ARBA" id="ARBA00022946"/>
    </source>
</evidence>
<dbReference type="GeneID" id="88175876"/>
<evidence type="ECO:0000256" key="5">
    <source>
        <dbReference type="ARBA" id="ARBA00023136"/>
    </source>
</evidence>
<accession>A0AAX4HG22</accession>
<protein>
    <recommendedName>
        <fullName evidence="9">NADH dehydrogenase (Ubiquinone) complex I, assembly factor 6</fullName>
    </recommendedName>
</protein>
<dbReference type="EMBL" id="CP138899">
    <property type="protein sequence ID" value="WPK27429.1"/>
    <property type="molecule type" value="Genomic_DNA"/>
</dbReference>
<dbReference type="InterPro" id="IPR008949">
    <property type="entry name" value="Isoprenoid_synthase_dom_sf"/>
</dbReference>
<dbReference type="RefSeq" id="XP_062879807.1">
    <property type="nucleotide sequence ID" value="XM_063023737.1"/>
</dbReference>
<gene>
    <name evidence="7" type="ORF">PUMCH_004816</name>
</gene>
<dbReference type="Proteomes" id="UP001338582">
    <property type="component" value="Chromosome 6"/>
</dbReference>
<dbReference type="AlphaFoldDB" id="A0AAX4HG22"/>
<reference evidence="7 8" key="1">
    <citation type="submission" date="2023-10" db="EMBL/GenBank/DDBJ databases">
        <title>Draft Genome Sequence of Candida saopaulonensis from a very Premature Infant with Sepsis.</title>
        <authorList>
            <person name="Ning Y."/>
            <person name="Dai R."/>
            <person name="Xiao M."/>
            <person name="Xu Y."/>
            <person name="Yan Q."/>
            <person name="Zhang L."/>
        </authorList>
    </citation>
    <scope>NUCLEOTIDE SEQUENCE [LARGE SCALE GENOMIC DNA]</scope>
    <source>
        <strain evidence="7 8">19XY460</strain>
    </source>
</reference>
<keyword evidence="3" id="KW-0809">Transit peptide</keyword>
<keyword evidence="4" id="KW-0496">Mitochondrion</keyword>
<keyword evidence="8" id="KW-1185">Reference proteome</keyword>
<name>A0AAX4HG22_9ASCO</name>
<comment type="subcellular location">
    <subcellularLocation>
        <location evidence="1">Mitochondrion inner membrane</location>
    </subcellularLocation>
</comment>
<dbReference type="KEGG" id="asau:88175876"/>
<sequence>MFRSQVGRRYLSYQNQLRNAVENVNTLLEKNDRLSYLLAQYIPEPARNTFLAIHAFGLEVNKISAKSAGASLGGIPATDLKFKFWSDLLTKAFLDSGNVGEPIAFLLRDGLRNGENLDISYFQQFLQTRKHFLQQNQFGSVADICSYGEGTYSQLNYATQALLLSPHISPSVIHLLEESPALQGKVSEVAAHIGQSTAITSMILGLNYYASSKNFVTLPVDLMSKFELSQESVLRLSQGHLKEEEVSETREKLRNVIYETAITANDHLLTARSKLQEIKSEISSVVEENAADELLARGKKNWRHGIPDVVFTPLTVAIPTSLYLQRLEKNDFDVFSKKLQQKEWRLAWTSFRSYYLRTI</sequence>
<dbReference type="PANTHER" id="PTHR21181">
    <property type="match status" value="1"/>
</dbReference>
<dbReference type="Gene3D" id="1.10.600.10">
    <property type="entry name" value="Farnesyl Diphosphate Synthase"/>
    <property type="match status" value="1"/>
</dbReference>
<evidence type="ECO:0000256" key="1">
    <source>
        <dbReference type="ARBA" id="ARBA00004273"/>
    </source>
</evidence>
<evidence type="ECO:0000256" key="4">
    <source>
        <dbReference type="ARBA" id="ARBA00023128"/>
    </source>
</evidence>
<evidence type="ECO:0008006" key="9">
    <source>
        <dbReference type="Google" id="ProtNLM"/>
    </source>
</evidence>